<dbReference type="PIRSF" id="PIRSF004810">
    <property type="entry name" value="ChrA"/>
    <property type="match status" value="1"/>
</dbReference>
<reference evidence="8 9" key="1">
    <citation type="journal article" date="2021" name="MBio">
        <title>Poor Competitiveness of Bradyrhizobium in Pigeon Pea Root Colonization in Indian Soils.</title>
        <authorList>
            <person name="Chalasani D."/>
            <person name="Basu A."/>
            <person name="Pullabhotla S.V.S.R.N."/>
            <person name="Jorrin B."/>
            <person name="Neal A.L."/>
            <person name="Poole P.S."/>
            <person name="Podile A.R."/>
            <person name="Tkacz A."/>
        </authorList>
    </citation>
    <scope>NUCLEOTIDE SEQUENCE [LARGE SCALE GENOMIC DNA]</scope>
    <source>
        <strain evidence="8 9">HU44</strain>
    </source>
</reference>
<dbReference type="InterPro" id="IPR014047">
    <property type="entry name" value="Chr_Tranpt_l_chain"/>
</dbReference>
<feature type="transmembrane region" description="Helical" evidence="7">
    <location>
        <begin position="339"/>
        <end position="357"/>
    </location>
</feature>
<gene>
    <name evidence="8" type="primary">chrA</name>
    <name evidence="8" type="ORF">JNB71_11165</name>
</gene>
<keyword evidence="4 7" id="KW-0812">Transmembrane</keyword>
<feature type="transmembrane region" description="Helical" evidence="7">
    <location>
        <begin position="119"/>
        <end position="140"/>
    </location>
</feature>
<comment type="subcellular location">
    <subcellularLocation>
        <location evidence="1">Cell membrane</location>
        <topology evidence="1">Multi-pass membrane protein</topology>
    </subcellularLocation>
</comment>
<evidence type="ECO:0000256" key="1">
    <source>
        <dbReference type="ARBA" id="ARBA00004651"/>
    </source>
</evidence>
<feature type="transmembrane region" description="Helical" evidence="7">
    <location>
        <begin position="369"/>
        <end position="394"/>
    </location>
</feature>
<feature type="transmembrane region" description="Helical" evidence="7">
    <location>
        <begin position="436"/>
        <end position="452"/>
    </location>
</feature>
<comment type="caution">
    <text evidence="8">The sequence shown here is derived from an EMBL/GenBank/DDBJ whole genome shotgun (WGS) entry which is preliminary data.</text>
</comment>
<feature type="transmembrane region" description="Helical" evidence="7">
    <location>
        <begin position="253"/>
        <end position="276"/>
    </location>
</feature>
<feature type="transmembrane region" description="Helical" evidence="7">
    <location>
        <begin position="414"/>
        <end position="431"/>
    </location>
</feature>
<evidence type="ECO:0000256" key="2">
    <source>
        <dbReference type="ARBA" id="ARBA00005262"/>
    </source>
</evidence>
<evidence type="ECO:0000256" key="6">
    <source>
        <dbReference type="ARBA" id="ARBA00023136"/>
    </source>
</evidence>
<dbReference type="RefSeq" id="WP_220371858.1">
    <property type="nucleotide sequence ID" value="NZ_JAEUAO010000002.1"/>
</dbReference>
<keyword evidence="6 7" id="KW-0472">Membrane</keyword>
<keyword evidence="5 7" id="KW-1133">Transmembrane helix</keyword>
<keyword evidence="9" id="KW-1185">Reference proteome</keyword>
<feature type="transmembrane region" description="Helical" evidence="7">
    <location>
        <begin position="223"/>
        <end position="247"/>
    </location>
</feature>
<dbReference type="PANTHER" id="PTHR33567:SF3">
    <property type="entry name" value="CHROMATE ION TRANSPORTER (EUROFUNG)"/>
    <property type="match status" value="1"/>
</dbReference>
<feature type="transmembrane region" description="Helical" evidence="7">
    <location>
        <begin position="172"/>
        <end position="190"/>
    </location>
</feature>
<evidence type="ECO:0000256" key="7">
    <source>
        <dbReference type="SAM" id="Phobius"/>
    </source>
</evidence>
<evidence type="ECO:0000256" key="4">
    <source>
        <dbReference type="ARBA" id="ARBA00022692"/>
    </source>
</evidence>
<dbReference type="Proteomes" id="UP000757604">
    <property type="component" value="Unassembled WGS sequence"/>
</dbReference>
<evidence type="ECO:0000256" key="5">
    <source>
        <dbReference type="ARBA" id="ARBA00022989"/>
    </source>
</evidence>
<sequence>MNEAVQIEAPPAHPTFAEATRLWAKIGVLSFGGPAGQIALMHRELVEERRWISESRFLHALNFCMLLPGPEAQQLATYVGWLLHGTRGGIVAGTLFVLPGFFVILCLSSAYALFHETDWLAALFFGLKAAVLAIVVEAVIRVGRRALRTRFAVIVAALAFAALFFFDLPFPLVVLAAGVAGFIASHAQSAEGRTMAAAKQALADRPSVIDSNFPDVVSSWSRAIGVLGVWLTLWIAPFVVVGAILGFDNVYTAIGLFFSKMAVVTFGGAYAVLAYVAQQAVETYHWLRPGEMLDGLALAETTPGPLVLVLSFVGFMAAFRAPLGLDPLLAGLLGATLSTWVTFIPCFLWIFLGAPYVETLRNNRALSGALAAISAAVTGVILNLALWFGLHVLFSETGRYASGPLSMPLPAWHTFQPAAFLLTLLAVLLLFKLKRGIVTTLVVCAVAGWLIGSF</sequence>
<evidence type="ECO:0000313" key="9">
    <source>
        <dbReference type="Proteomes" id="UP000757604"/>
    </source>
</evidence>
<keyword evidence="3" id="KW-1003">Cell membrane</keyword>
<protein>
    <submittedName>
        <fullName evidence="8">Chromate efflux transporter</fullName>
    </submittedName>
</protein>
<dbReference type="InterPro" id="IPR003370">
    <property type="entry name" value="Chromate_transpt"/>
</dbReference>
<feature type="transmembrane region" description="Helical" evidence="7">
    <location>
        <begin position="147"/>
        <end position="166"/>
    </location>
</feature>
<feature type="transmembrane region" description="Helical" evidence="7">
    <location>
        <begin position="297"/>
        <end position="319"/>
    </location>
</feature>
<feature type="transmembrane region" description="Helical" evidence="7">
    <location>
        <begin position="90"/>
        <end position="113"/>
    </location>
</feature>
<dbReference type="NCBIfam" id="TIGR00937">
    <property type="entry name" value="2A51"/>
    <property type="match status" value="1"/>
</dbReference>
<name>A0ABS7H9T9_9HYPH</name>
<evidence type="ECO:0000256" key="3">
    <source>
        <dbReference type="ARBA" id="ARBA00022475"/>
    </source>
</evidence>
<dbReference type="Pfam" id="PF02417">
    <property type="entry name" value="Chromate_transp"/>
    <property type="match status" value="2"/>
</dbReference>
<organism evidence="8 9">
    <name type="scientific">Rhizobium herbae</name>
    <dbReference type="NCBI Taxonomy" id="508661"/>
    <lineage>
        <taxon>Bacteria</taxon>
        <taxon>Pseudomonadati</taxon>
        <taxon>Pseudomonadota</taxon>
        <taxon>Alphaproteobacteria</taxon>
        <taxon>Hyphomicrobiales</taxon>
        <taxon>Rhizobiaceae</taxon>
        <taxon>Rhizobium/Agrobacterium group</taxon>
        <taxon>Rhizobium</taxon>
    </lineage>
</organism>
<proteinExistence type="inferred from homology"/>
<comment type="similarity">
    <text evidence="2">Belongs to the chromate ion transporter (CHR) (TC 2.A.51) family.</text>
</comment>
<accession>A0ABS7H9T9</accession>
<dbReference type="EMBL" id="JAEUAO010000002">
    <property type="protein sequence ID" value="MBW9063880.1"/>
    <property type="molecule type" value="Genomic_DNA"/>
</dbReference>
<evidence type="ECO:0000313" key="8">
    <source>
        <dbReference type="EMBL" id="MBW9063880.1"/>
    </source>
</evidence>
<dbReference type="PANTHER" id="PTHR33567">
    <property type="entry name" value="CHROMATE ION TRANSPORTER (EUROFUNG)"/>
    <property type="match status" value="1"/>
</dbReference>